<evidence type="ECO:0000256" key="8">
    <source>
        <dbReference type="ARBA" id="ARBA00058643"/>
    </source>
</evidence>
<comment type="function">
    <text evidence="8">Growth factor that supports the survival of sensory and sympathetic peripheral neurons in culture and also supports the survival of dopaminergic neurons of the ventral mid-brain. Acts by binding to its coreceptor, GFRA3, leading to autophosphorylation and activation of the RET receptor. Strong attractant of gut hematopoietic cells thus promoting the formation Peyer's patch-like structures, a major component of the gut-associated lymphoid tissue.</text>
</comment>
<feature type="chain" id="PRO_5034190916" description="Artemin" evidence="12">
    <location>
        <begin position="29"/>
        <end position="206"/>
    </location>
</feature>
<dbReference type="GO" id="GO:0008083">
    <property type="term" value="F:growth factor activity"/>
    <property type="evidence" value="ECO:0007669"/>
    <property type="project" value="UniProtKB-KW"/>
</dbReference>
<evidence type="ECO:0000256" key="12">
    <source>
        <dbReference type="SAM" id="SignalP"/>
    </source>
</evidence>
<reference evidence="14" key="2">
    <citation type="submission" date="2025-09" db="UniProtKB">
        <authorList>
            <consortium name="Ensembl"/>
        </authorList>
    </citation>
    <scope>IDENTIFICATION</scope>
</reference>
<dbReference type="InterPro" id="IPR043401">
    <property type="entry name" value="GDNF_fam"/>
</dbReference>
<accession>A0A8C8RZM2</accession>
<comment type="subunit">
    <text evidence="9">Homodimer; disulfide-linked. Interacts with GFRA3 coreceptor and RET: forms a 2:2:2 ternary complex composed of ARTN ligand, GFRA3 and RET receptor.</text>
</comment>
<keyword evidence="15" id="KW-1185">Reference proteome</keyword>
<dbReference type="SUPFAM" id="SSF57501">
    <property type="entry name" value="Cystine-knot cytokines"/>
    <property type="match status" value="1"/>
</dbReference>
<dbReference type="GO" id="GO:0030116">
    <property type="term" value="F:glial cell-derived neurotrophic factor receptor binding"/>
    <property type="evidence" value="ECO:0007669"/>
    <property type="project" value="InterPro"/>
</dbReference>
<evidence type="ECO:0000256" key="10">
    <source>
        <dbReference type="ARBA" id="ARBA00074181"/>
    </source>
</evidence>
<evidence type="ECO:0000256" key="7">
    <source>
        <dbReference type="ARBA" id="ARBA00023180"/>
    </source>
</evidence>
<name>A0A8C8RZM2_9SAUR</name>
<comment type="subcellular location">
    <subcellularLocation>
        <location evidence="1">Secreted</location>
    </subcellularLocation>
</comment>
<organism evidence="14 15">
    <name type="scientific">Pelusios castaneus</name>
    <name type="common">West African mud turtle</name>
    <dbReference type="NCBI Taxonomy" id="367368"/>
    <lineage>
        <taxon>Eukaryota</taxon>
        <taxon>Metazoa</taxon>
        <taxon>Chordata</taxon>
        <taxon>Craniata</taxon>
        <taxon>Vertebrata</taxon>
        <taxon>Euteleostomi</taxon>
        <taxon>Archelosauria</taxon>
        <taxon>Testudinata</taxon>
        <taxon>Testudines</taxon>
        <taxon>Pleurodira</taxon>
        <taxon>Pelomedusidae</taxon>
        <taxon>Pelusios</taxon>
    </lineage>
</organism>
<keyword evidence="4 12" id="KW-0732">Signal</keyword>
<dbReference type="Gene3D" id="2.10.90.10">
    <property type="entry name" value="Cystine-knot cytokines"/>
    <property type="match status" value="1"/>
</dbReference>
<feature type="signal peptide" evidence="12">
    <location>
        <begin position="1"/>
        <end position="28"/>
    </location>
</feature>
<evidence type="ECO:0000313" key="15">
    <source>
        <dbReference type="Proteomes" id="UP000694393"/>
    </source>
</evidence>
<feature type="domain" description="TGF-beta family profile" evidence="13">
    <location>
        <begin position="89"/>
        <end position="205"/>
    </location>
</feature>
<protein>
    <recommendedName>
        <fullName evidence="10">Artemin</fullName>
    </recommendedName>
</protein>
<evidence type="ECO:0000256" key="4">
    <source>
        <dbReference type="ARBA" id="ARBA00022729"/>
    </source>
</evidence>
<reference evidence="14" key="1">
    <citation type="submission" date="2025-08" db="UniProtKB">
        <authorList>
            <consortium name="Ensembl"/>
        </authorList>
    </citation>
    <scope>IDENTIFICATION</scope>
</reference>
<evidence type="ECO:0000256" key="6">
    <source>
        <dbReference type="ARBA" id="ARBA00023157"/>
    </source>
</evidence>
<dbReference type="GO" id="GO:0007399">
    <property type="term" value="P:nervous system development"/>
    <property type="evidence" value="ECO:0007669"/>
    <property type="project" value="UniProtKB-ARBA"/>
</dbReference>
<keyword evidence="6" id="KW-1015">Disulfide bond</keyword>
<evidence type="ECO:0000256" key="1">
    <source>
        <dbReference type="ARBA" id="ARBA00004613"/>
    </source>
</evidence>
<evidence type="ECO:0000256" key="2">
    <source>
        <dbReference type="ARBA" id="ARBA00009832"/>
    </source>
</evidence>
<dbReference type="InterPro" id="IPR001839">
    <property type="entry name" value="TGF-b_C"/>
</dbReference>
<keyword evidence="5 11" id="KW-0339">Growth factor</keyword>
<dbReference type="GO" id="GO:0005576">
    <property type="term" value="C:extracellular region"/>
    <property type="evidence" value="ECO:0007669"/>
    <property type="project" value="UniProtKB-SubCell"/>
</dbReference>
<dbReference type="CDD" id="cd19381">
    <property type="entry name" value="TGF_beta_Artemin"/>
    <property type="match status" value="1"/>
</dbReference>
<keyword evidence="7" id="KW-0325">Glycoprotein</keyword>
<sequence>MGPAPVPPWLWQALSWARWALPLGLQQGASIPALLPARLPWLTPCCVPGGDSVGRPRCPAAADRHGRGSPAALAPQHDPGVCTACSGCRRQQSGRRGQRGDAGNRNHNCSVRSLMVKVRDLGLGFDSDEIVRFKYCSGSCRRSRSNYDLTLATLLQEKAITPGPPGHVASHPCCRPSRYEAVSFMNVQNSWQTVEKVSAAECKCVG</sequence>
<dbReference type="AlphaFoldDB" id="A0A8C8RZM2"/>
<comment type="similarity">
    <text evidence="2">Belongs to the TGF-beta family. GDNF subfamily.</text>
</comment>
<dbReference type="InterPro" id="IPR029034">
    <property type="entry name" value="Cystine-knot_cytokine"/>
</dbReference>
<evidence type="ECO:0000256" key="9">
    <source>
        <dbReference type="ARBA" id="ARBA00063068"/>
    </source>
</evidence>
<evidence type="ECO:0000259" key="13">
    <source>
        <dbReference type="PROSITE" id="PS51362"/>
    </source>
</evidence>
<dbReference type="PANTHER" id="PTHR12173">
    <property type="entry name" value="GDNF SUBFAMILY OF TGF-BETA FAMILY"/>
    <property type="match status" value="1"/>
</dbReference>
<dbReference type="Ensembl" id="ENSPCET00000013796.1">
    <property type="protein sequence ID" value="ENSPCEP00000013310.1"/>
    <property type="gene ID" value="ENSPCEG00000010560.1"/>
</dbReference>
<dbReference type="PANTHER" id="PTHR12173:SF9">
    <property type="entry name" value="ARTEMIN"/>
    <property type="match status" value="1"/>
</dbReference>
<dbReference type="Pfam" id="PF00019">
    <property type="entry name" value="TGF_beta"/>
    <property type="match status" value="1"/>
</dbReference>
<dbReference type="GO" id="GO:0030971">
    <property type="term" value="F:receptor tyrosine kinase binding"/>
    <property type="evidence" value="ECO:0007669"/>
    <property type="project" value="InterPro"/>
</dbReference>
<evidence type="ECO:0000256" key="3">
    <source>
        <dbReference type="ARBA" id="ARBA00022525"/>
    </source>
</evidence>
<evidence type="ECO:0000256" key="5">
    <source>
        <dbReference type="ARBA" id="ARBA00023030"/>
    </source>
</evidence>
<evidence type="ECO:0000313" key="14">
    <source>
        <dbReference type="Ensembl" id="ENSPCEP00000013310.1"/>
    </source>
</evidence>
<dbReference type="PROSITE" id="PS51362">
    <property type="entry name" value="TGF_BETA_2"/>
    <property type="match status" value="1"/>
</dbReference>
<keyword evidence="3" id="KW-0964">Secreted</keyword>
<proteinExistence type="inferred from homology"/>
<dbReference type="FunFam" id="2.10.90.10:FF:000032">
    <property type="entry name" value="Artemin"/>
    <property type="match status" value="1"/>
</dbReference>
<dbReference type="Proteomes" id="UP000694393">
    <property type="component" value="Unplaced"/>
</dbReference>
<evidence type="ECO:0000256" key="11">
    <source>
        <dbReference type="RuleBase" id="RU000354"/>
    </source>
</evidence>